<dbReference type="PANTHER" id="PTHR35176">
    <property type="entry name" value="HEME OXYGENASE HI_0854-RELATED"/>
    <property type="match status" value="1"/>
</dbReference>
<dbReference type="GO" id="GO:0016627">
    <property type="term" value="F:oxidoreductase activity, acting on the CH-CH group of donors"/>
    <property type="evidence" value="ECO:0007669"/>
    <property type="project" value="TreeGrafter"/>
</dbReference>
<dbReference type="GO" id="GO:0070967">
    <property type="term" value="F:coenzyme F420 binding"/>
    <property type="evidence" value="ECO:0007669"/>
    <property type="project" value="TreeGrafter"/>
</dbReference>
<dbReference type="Pfam" id="PF01243">
    <property type="entry name" value="PNPOx_N"/>
    <property type="match status" value="1"/>
</dbReference>
<evidence type="ECO:0000313" key="4">
    <source>
        <dbReference type="Proteomes" id="UP000075025"/>
    </source>
</evidence>
<dbReference type="PATRIC" id="fig|2033.6.peg.1081"/>
<dbReference type="Proteomes" id="UP000075025">
    <property type="component" value="Unassembled WGS sequence"/>
</dbReference>
<dbReference type="InterPro" id="IPR019920">
    <property type="entry name" value="F420-binding_dom_put"/>
</dbReference>
<reference evidence="3 4" key="1">
    <citation type="journal article" date="2016" name="Front. Microbiol.">
        <title>Genomic Resource of Rice Seed Associated Bacteria.</title>
        <authorList>
            <person name="Midha S."/>
            <person name="Bansal K."/>
            <person name="Sharma S."/>
            <person name="Kumar N."/>
            <person name="Patil P.P."/>
            <person name="Chaudhry V."/>
            <person name="Patil P.B."/>
        </authorList>
    </citation>
    <scope>NUCLEOTIDE SEQUENCE [LARGE SCALE GENOMIC DNA]</scope>
    <source>
        <strain evidence="3 4">NS220</strain>
    </source>
</reference>
<feature type="domain" description="Pyridoxamine 5'-phosphate oxidase N-terminal" evidence="2">
    <location>
        <begin position="6"/>
        <end position="85"/>
    </location>
</feature>
<dbReference type="OrthoDB" id="162914at2"/>
<sequence length="130" mass="14820">MSDWTETKPFFETTAVAHLATLMRDGAPQSTPIWVDVDDERLVFFTEVDTLKDRNLRRDPRVAISVTGADSPYAMAFVRGEAVGRLEGDAALPYVDRISQVYEGRPYGMREGLAVWFIEPRKAWSRTYED</sequence>
<dbReference type="SUPFAM" id="SSF50475">
    <property type="entry name" value="FMN-binding split barrel"/>
    <property type="match status" value="1"/>
</dbReference>
<accession>A0A147ESL6</accession>
<evidence type="ECO:0000256" key="1">
    <source>
        <dbReference type="ARBA" id="ARBA00023002"/>
    </source>
</evidence>
<dbReference type="InterPro" id="IPR011576">
    <property type="entry name" value="Pyridox_Oxase_N"/>
</dbReference>
<proteinExistence type="predicted"/>
<organism evidence="3 4">
    <name type="scientific">Microbacterium testaceum</name>
    <name type="common">Aureobacterium testaceum</name>
    <name type="synonym">Brevibacterium testaceum</name>
    <dbReference type="NCBI Taxonomy" id="2033"/>
    <lineage>
        <taxon>Bacteria</taxon>
        <taxon>Bacillati</taxon>
        <taxon>Actinomycetota</taxon>
        <taxon>Actinomycetes</taxon>
        <taxon>Micrococcales</taxon>
        <taxon>Microbacteriaceae</taxon>
        <taxon>Microbacterium</taxon>
    </lineage>
</organism>
<dbReference type="AlphaFoldDB" id="A0A147ESL6"/>
<gene>
    <name evidence="3" type="ORF">NS220_17220</name>
</gene>
<keyword evidence="1" id="KW-0560">Oxidoreductase</keyword>
<dbReference type="GO" id="GO:0005829">
    <property type="term" value="C:cytosol"/>
    <property type="evidence" value="ECO:0007669"/>
    <property type="project" value="TreeGrafter"/>
</dbReference>
<dbReference type="RefSeq" id="WP_058625210.1">
    <property type="nucleotide sequence ID" value="NZ_LDRT01000161.1"/>
</dbReference>
<dbReference type="InterPro" id="IPR052019">
    <property type="entry name" value="F420H2_bilvrd_red/Heme_oxyg"/>
</dbReference>
<dbReference type="NCBIfam" id="TIGR03618">
    <property type="entry name" value="Rv1155_F420"/>
    <property type="match status" value="1"/>
</dbReference>
<evidence type="ECO:0000259" key="2">
    <source>
        <dbReference type="Pfam" id="PF01243"/>
    </source>
</evidence>
<name>A0A147ESL6_MICTE</name>
<evidence type="ECO:0000313" key="3">
    <source>
        <dbReference type="EMBL" id="KTR87705.1"/>
    </source>
</evidence>
<dbReference type="Gene3D" id="2.30.110.10">
    <property type="entry name" value="Electron Transport, Fmn-binding Protein, Chain A"/>
    <property type="match status" value="1"/>
</dbReference>
<dbReference type="PANTHER" id="PTHR35176:SF6">
    <property type="entry name" value="HEME OXYGENASE HI_0854-RELATED"/>
    <property type="match status" value="1"/>
</dbReference>
<comment type="caution">
    <text evidence="3">The sequence shown here is derived from an EMBL/GenBank/DDBJ whole genome shotgun (WGS) entry which is preliminary data.</text>
</comment>
<dbReference type="EMBL" id="LDRT01000161">
    <property type="protein sequence ID" value="KTR87705.1"/>
    <property type="molecule type" value="Genomic_DNA"/>
</dbReference>
<dbReference type="InterPro" id="IPR012349">
    <property type="entry name" value="Split_barrel_FMN-bd"/>
</dbReference>
<protein>
    <submittedName>
        <fullName evidence="3">Pyridoxamine 5'-phosphate oxidase</fullName>
    </submittedName>
</protein>